<organism evidence="2 3">
    <name type="scientific">Bradyrhizobium elkanii</name>
    <dbReference type="NCBI Taxonomy" id="29448"/>
    <lineage>
        <taxon>Bacteria</taxon>
        <taxon>Pseudomonadati</taxon>
        <taxon>Pseudomonadota</taxon>
        <taxon>Alphaproteobacteria</taxon>
        <taxon>Hyphomicrobiales</taxon>
        <taxon>Nitrobacteraceae</taxon>
        <taxon>Bradyrhizobium</taxon>
    </lineage>
</organism>
<dbReference type="EMBL" id="JBGBZA010000002">
    <property type="protein sequence ID" value="MEY9316039.1"/>
    <property type="molecule type" value="Genomic_DNA"/>
</dbReference>
<evidence type="ECO:0000256" key="1">
    <source>
        <dbReference type="SAM" id="MobiDB-lite"/>
    </source>
</evidence>
<reference evidence="2 3" key="1">
    <citation type="submission" date="2024-07" db="EMBL/GenBank/DDBJ databases">
        <title>Genomic Encyclopedia of Type Strains, Phase V (KMG-V): Genome sequencing to study the core and pangenomes of soil and plant-associated prokaryotes.</title>
        <authorList>
            <person name="Whitman W."/>
        </authorList>
    </citation>
    <scope>NUCLEOTIDE SEQUENCE [LARGE SCALE GENOMIC DNA]</scope>
    <source>
        <strain evidence="2 3">USDA 415</strain>
    </source>
</reference>
<accession>A0ABV4EYU3</accession>
<evidence type="ECO:0008006" key="4">
    <source>
        <dbReference type="Google" id="ProtNLM"/>
    </source>
</evidence>
<sequence length="67" mass="7875">MLCKLRQHRQGLYYGRPASAEIRINTVFWPSNETWLGQVQYAAIRQLQPPRQKPNRRLAGPSLEDLR</sequence>
<evidence type="ECO:0000313" key="3">
    <source>
        <dbReference type="Proteomes" id="UP001565471"/>
    </source>
</evidence>
<evidence type="ECO:0000313" key="2">
    <source>
        <dbReference type="EMBL" id="MEY9316039.1"/>
    </source>
</evidence>
<proteinExistence type="predicted"/>
<gene>
    <name evidence="2" type="ORF">ABIF29_002838</name>
</gene>
<protein>
    <recommendedName>
        <fullName evidence="4">Transposase</fullName>
    </recommendedName>
</protein>
<comment type="caution">
    <text evidence="2">The sequence shown here is derived from an EMBL/GenBank/DDBJ whole genome shotgun (WGS) entry which is preliminary data.</text>
</comment>
<keyword evidence="3" id="KW-1185">Reference proteome</keyword>
<name>A0ABV4EYU3_BRAEL</name>
<dbReference type="Proteomes" id="UP001565471">
    <property type="component" value="Unassembled WGS sequence"/>
</dbReference>
<feature type="region of interest" description="Disordered" evidence="1">
    <location>
        <begin position="47"/>
        <end position="67"/>
    </location>
</feature>